<dbReference type="EMBL" id="CAFBOS010000175">
    <property type="protein sequence ID" value="CAB5013437.1"/>
    <property type="molecule type" value="Genomic_DNA"/>
</dbReference>
<accession>A0A6J7Q712</accession>
<protein>
    <submittedName>
        <fullName evidence="1">Unannotated protein</fullName>
    </submittedName>
</protein>
<organism evidence="1">
    <name type="scientific">freshwater metagenome</name>
    <dbReference type="NCBI Taxonomy" id="449393"/>
    <lineage>
        <taxon>unclassified sequences</taxon>
        <taxon>metagenomes</taxon>
        <taxon>ecological metagenomes</taxon>
    </lineage>
</organism>
<evidence type="ECO:0000313" key="1">
    <source>
        <dbReference type="EMBL" id="CAB5013437.1"/>
    </source>
</evidence>
<reference evidence="1" key="1">
    <citation type="submission" date="2020-05" db="EMBL/GenBank/DDBJ databases">
        <authorList>
            <person name="Chiriac C."/>
            <person name="Salcher M."/>
            <person name="Ghai R."/>
            <person name="Kavagutti S V."/>
        </authorList>
    </citation>
    <scope>NUCLEOTIDE SEQUENCE</scope>
</reference>
<name>A0A6J7Q712_9ZZZZ</name>
<gene>
    <name evidence="1" type="ORF">UFOPK3967_02365</name>
</gene>
<proteinExistence type="predicted"/>
<sequence>MLVLDARHEGVQRDGASLDGVDHEAHGQRAALLVGVGADHPPVTDRYGAGLDDPYRLPDACGVPAAGEVVAVLECPGERALLARVIDGRAADLDREHVGRVLVELVGYLEAVGEEVAVGVADVGTVEPDIALGEHAVEFDPCS</sequence>
<dbReference type="AlphaFoldDB" id="A0A6J7Q712"/>